<keyword evidence="2" id="KW-1185">Reference proteome</keyword>
<accession>A0A7X1IZJ8</accession>
<organism evidence="1 2">
    <name type="scientific">Streptomyces cupreus</name>
    <dbReference type="NCBI Taxonomy" id="2759956"/>
    <lineage>
        <taxon>Bacteria</taxon>
        <taxon>Bacillati</taxon>
        <taxon>Actinomycetota</taxon>
        <taxon>Actinomycetes</taxon>
        <taxon>Kitasatosporales</taxon>
        <taxon>Streptomycetaceae</taxon>
        <taxon>Streptomyces</taxon>
    </lineage>
</organism>
<reference evidence="1 2" key="1">
    <citation type="submission" date="2020-08" db="EMBL/GenBank/DDBJ databases">
        <title>Streptomyces sp. PSKA01 genome sequencing and assembly.</title>
        <authorList>
            <person name="Mandal S."/>
            <person name="Maiti P.K."/>
            <person name="Das P."/>
        </authorList>
    </citation>
    <scope>NUCLEOTIDE SEQUENCE [LARGE SCALE GENOMIC DNA]</scope>
    <source>
        <strain evidence="1 2">PSKA01</strain>
    </source>
</reference>
<gene>
    <name evidence="1" type="ORF">H4N64_04350</name>
</gene>
<protein>
    <submittedName>
        <fullName evidence="1">Uncharacterized protein</fullName>
    </submittedName>
</protein>
<comment type="caution">
    <text evidence="1">The sequence shown here is derived from an EMBL/GenBank/DDBJ whole genome shotgun (WGS) entry which is preliminary data.</text>
</comment>
<proteinExistence type="predicted"/>
<evidence type="ECO:0000313" key="2">
    <source>
        <dbReference type="Proteomes" id="UP000584670"/>
    </source>
</evidence>
<evidence type="ECO:0000313" key="1">
    <source>
        <dbReference type="EMBL" id="MBC2900844.1"/>
    </source>
</evidence>
<dbReference type="Pfam" id="PF19953">
    <property type="entry name" value="EACC1"/>
    <property type="match status" value="1"/>
</dbReference>
<dbReference type="InterPro" id="IPR045428">
    <property type="entry name" value="EACC1"/>
</dbReference>
<dbReference type="AlphaFoldDB" id="A0A7X1IZJ8"/>
<dbReference type="EMBL" id="JACMSF010000003">
    <property type="protein sequence ID" value="MBC2900844.1"/>
    <property type="molecule type" value="Genomic_DNA"/>
</dbReference>
<dbReference type="Proteomes" id="UP000584670">
    <property type="component" value="Unassembled WGS sequence"/>
</dbReference>
<sequence length="121" mass="12558">MHIQVLAEGDERALTELRSWLGRDPGTTGLPVESVTGDGPTMGVLEALDVILSNATSIANFAVAYATWRTTRPSLAGAADGARTLVHGDSTVDIGHLSAQELAELLRRLNDDGDGAGDGSC</sequence>
<name>A0A7X1IZJ8_9ACTN</name>
<dbReference type="RefSeq" id="WP_186280749.1">
    <property type="nucleotide sequence ID" value="NZ_JACMSF010000003.1"/>
</dbReference>